<organism evidence="15 16">
    <name type="scientific">Sphagnum jensenii</name>
    <dbReference type="NCBI Taxonomy" id="128206"/>
    <lineage>
        <taxon>Eukaryota</taxon>
        <taxon>Viridiplantae</taxon>
        <taxon>Streptophyta</taxon>
        <taxon>Embryophyta</taxon>
        <taxon>Bryophyta</taxon>
        <taxon>Sphagnophytina</taxon>
        <taxon>Sphagnopsida</taxon>
        <taxon>Sphagnales</taxon>
        <taxon>Sphagnaceae</taxon>
        <taxon>Sphagnum</taxon>
    </lineage>
</organism>
<feature type="transmembrane region" description="Helical" evidence="14">
    <location>
        <begin position="218"/>
        <end position="239"/>
    </location>
</feature>
<comment type="subcellular location">
    <subcellularLocation>
        <location evidence="1">Plastid</location>
        <location evidence="1">Chloroplast membrane</location>
        <topology evidence="1">Multi-pass membrane protein</topology>
    </subcellularLocation>
</comment>
<feature type="transmembrane region" description="Helical" evidence="14">
    <location>
        <begin position="311"/>
        <end position="328"/>
    </location>
</feature>
<comment type="similarity">
    <text evidence="2">Belongs to the polyprenol kinase family.</text>
</comment>
<evidence type="ECO:0000256" key="5">
    <source>
        <dbReference type="ARBA" id="ARBA00022679"/>
    </source>
</evidence>
<evidence type="ECO:0000256" key="12">
    <source>
        <dbReference type="ARBA" id="ARBA00039024"/>
    </source>
</evidence>
<feature type="transmembrane region" description="Helical" evidence="14">
    <location>
        <begin position="153"/>
        <end position="174"/>
    </location>
</feature>
<evidence type="ECO:0000256" key="11">
    <source>
        <dbReference type="ARBA" id="ARBA00024015"/>
    </source>
</evidence>
<feature type="transmembrane region" description="Helical" evidence="14">
    <location>
        <begin position="195"/>
        <end position="212"/>
    </location>
</feature>
<accession>A0ABP0WGY1</accession>
<dbReference type="Proteomes" id="UP001497444">
    <property type="component" value="Chromosome 18"/>
</dbReference>
<evidence type="ECO:0000256" key="4">
    <source>
        <dbReference type="ARBA" id="ARBA00022640"/>
    </source>
</evidence>
<evidence type="ECO:0000256" key="13">
    <source>
        <dbReference type="ARBA" id="ARBA00048889"/>
    </source>
</evidence>
<keyword evidence="4" id="KW-0934">Plastid</keyword>
<keyword evidence="3" id="KW-0150">Chloroplast</keyword>
<feature type="transmembrane region" description="Helical" evidence="14">
    <location>
        <begin position="251"/>
        <end position="272"/>
    </location>
</feature>
<dbReference type="EMBL" id="OZ020113">
    <property type="protein sequence ID" value="CAK9266044.1"/>
    <property type="molecule type" value="Genomic_DNA"/>
</dbReference>
<protein>
    <recommendedName>
        <fullName evidence="12">phytol kinase</fullName>
        <ecNumber evidence="12">2.7.1.182</ecNumber>
    </recommendedName>
</protein>
<dbReference type="EC" id="2.7.1.182" evidence="12"/>
<gene>
    <name evidence="15" type="ORF">CSSPJE1EN1_LOCUS11522</name>
</gene>
<feature type="transmembrane region" description="Helical" evidence="14">
    <location>
        <begin position="129"/>
        <end position="147"/>
    </location>
</feature>
<dbReference type="InterPro" id="IPR039606">
    <property type="entry name" value="Phytol/farnesol_kinase"/>
</dbReference>
<keyword evidence="6 14" id="KW-0812">Transmembrane</keyword>
<sequence length="336" mass="36558">MATTMGAKSLGAWFCLRSCAEDSGICRISEMSRRPSARMMIAFPCLSSSLSFISSLRLSHSPISSSSRPRGAPGRPSTNHPLEVTLQAGSLQHDVGVTFLVLLGGYVWVKLFNSLTKRQVLGQKLSRKIVHITSGLLFALCWPFFSVSPWARYLAALVPASNGVRLLVYGLGILKDDGLVKSVSREGDPRELLRGPLYYVVVLVFCTVLFWRDSPLSIIALAMMCAGDGIADIVGRRFGSKKLPYNSDKSWAGSIAMFLFGFVVSLGCLWYFSFMGFYPFDLGAVGLKLAAVALAATLVESLPITNRLDDNLTVPLTTIILGLFLFPVKSTMTPLP</sequence>
<keyword evidence="8" id="KW-0809">Transit peptide</keyword>
<name>A0ABP0WGY1_9BRYO</name>
<evidence type="ECO:0000256" key="2">
    <source>
        <dbReference type="ARBA" id="ARBA00010794"/>
    </source>
</evidence>
<evidence type="ECO:0000256" key="14">
    <source>
        <dbReference type="SAM" id="Phobius"/>
    </source>
</evidence>
<feature type="transmembrane region" description="Helical" evidence="14">
    <location>
        <begin position="91"/>
        <end position="109"/>
    </location>
</feature>
<evidence type="ECO:0000256" key="1">
    <source>
        <dbReference type="ARBA" id="ARBA00004508"/>
    </source>
</evidence>
<evidence type="ECO:0000256" key="8">
    <source>
        <dbReference type="ARBA" id="ARBA00022946"/>
    </source>
</evidence>
<comment type="catalytic activity">
    <reaction evidence="13">
        <text>phytol + CTP = phytyl phosphate + CDP + H(+)</text>
        <dbReference type="Rhea" id="RHEA:38055"/>
        <dbReference type="ChEBI" id="CHEBI:15378"/>
        <dbReference type="ChEBI" id="CHEBI:17327"/>
        <dbReference type="ChEBI" id="CHEBI:37563"/>
        <dbReference type="ChEBI" id="CHEBI:58069"/>
        <dbReference type="ChEBI" id="CHEBI:75483"/>
        <dbReference type="EC" id="2.7.1.182"/>
    </reaction>
</comment>
<evidence type="ECO:0000313" key="15">
    <source>
        <dbReference type="EMBL" id="CAK9266044.1"/>
    </source>
</evidence>
<keyword evidence="7" id="KW-0418">Kinase</keyword>
<dbReference type="PANTHER" id="PTHR32523">
    <property type="entry name" value="PHYTOL KINASE 1, CHLOROPLASTIC"/>
    <property type="match status" value="1"/>
</dbReference>
<dbReference type="PANTHER" id="PTHR32523:SF8">
    <property type="entry name" value="DOLICHOL KINASE"/>
    <property type="match status" value="1"/>
</dbReference>
<evidence type="ECO:0000256" key="10">
    <source>
        <dbReference type="ARBA" id="ARBA00023136"/>
    </source>
</evidence>
<comment type="pathway">
    <text evidence="11">Cofactor biosynthesis; tocopherol biosynthesis.</text>
</comment>
<keyword evidence="5" id="KW-0808">Transferase</keyword>
<reference evidence="15" key="1">
    <citation type="submission" date="2024-02" db="EMBL/GenBank/DDBJ databases">
        <authorList>
            <consortium name="ELIXIR-Norway"/>
            <consortium name="Elixir Norway"/>
        </authorList>
    </citation>
    <scope>NUCLEOTIDE SEQUENCE</scope>
</reference>
<feature type="transmembrane region" description="Helical" evidence="14">
    <location>
        <begin position="278"/>
        <end position="299"/>
    </location>
</feature>
<evidence type="ECO:0000256" key="3">
    <source>
        <dbReference type="ARBA" id="ARBA00022528"/>
    </source>
</evidence>
<evidence type="ECO:0000256" key="7">
    <source>
        <dbReference type="ARBA" id="ARBA00022777"/>
    </source>
</evidence>
<proteinExistence type="inferred from homology"/>
<evidence type="ECO:0000256" key="9">
    <source>
        <dbReference type="ARBA" id="ARBA00022989"/>
    </source>
</evidence>
<keyword evidence="9 14" id="KW-1133">Transmembrane helix</keyword>
<evidence type="ECO:0000313" key="16">
    <source>
        <dbReference type="Proteomes" id="UP001497444"/>
    </source>
</evidence>
<keyword evidence="10 14" id="KW-0472">Membrane</keyword>
<evidence type="ECO:0000256" key="6">
    <source>
        <dbReference type="ARBA" id="ARBA00022692"/>
    </source>
</evidence>
<keyword evidence="16" id="KW-1185">Reference proteome</keyword>